<evidence type="ECO:0000313" key="2">
    <source>
        <dbReference type="Proteomes" id="UP001055879"/>
    </source>
</evidence>
<comment type="caution">
    <text evidence="1">The sequence shown here is derived from an EMBL/GenBank/DDBJ whole genome shotgun (WGS) entry which is preliminary data.</text>
</comment>
<sequence>MITSSRHPFFFFYAHTSYHCYLLSRLIAIPTPLQKDNFPYLISSFTASIGFLHNLVVQFPDSQPSIPHIRFLQNPFPISQFSLKLEICRQVVGLLVSFLEQQRWEREQSYQGIKGPNV</sequence>
<keyword evidence="2" id="KW-1185">Reference proteome</keyword>
<dbReference type="Proteomes" id="UP001055879">
    <property type="component" value="Linkage Group LG01"/>
</dbReference>
<name>A0ACB9FQZ2_ARCLA</name>
<proteinExistence type="predicted"/>
<reference evidence="1 2" key="2">
    <citation type="journal article" date="2022" name="Mol. Ecol. Resour.">
        <title>The genomes of chicory, endive, great burdock and yacon provide insights into Asteraceae paleo-polyploidization history and plant inulin production.</title>
        <authorList>
            <person name="Fan W."/>
            <person name="Wang S."/>
            <person name="Wang H."/>
            <person name="Wang A."/>
            <person name="Jiang F."/>
            <person name="Liu H."/>
            <person name="Zhao H."/>
            <person name="Xu D."/>
            <person name="Zhang Y."/>
        </authorList>
    </citation>
    <scope>NUCLEOTIDE SEQUENCE [LARGE SCALE GENOMIC DNA]</scope>
    <source>
        <strain evidence="2">cv. Niubang</strain>
    </source>
</reference>
<protein>
    <submittedName>
        <fullName evidence="1">Uncharacterized protein</fullName>
    </submittedName>
</protein>
<gene>
    <name evidence="1" type="ORF">L6452_04204</name>
</gene>
<dbReference type="EMBL" id="CM042047">
    <property type="protein sequence ID" value="KAI3773007.1"/>
    <property type="molecule type" value="Genomic_DNA"/>
</dbReference>
<accession>A0ACB9FQZ2</accession>
<reference evidence="2" key="1">
    <citation type="journal article" date="2022" name="Mol. Ecol. Resour.">
        <title>The genomes of chicory, endive, great burdock and yacon provide insights into Asteraceae palaeo-polyploidization history and plant inulin production.</title>
        <authorList>
            <person name="Fan W."/>
            <person name="Wang S."/>
            <person name="Wang H."/>
            <person name="Wang A."/>
            <person name="Jiang F."/>
            <person name="Liu H."/>
            <person name="Zhao H."/>
            <person name="Xu D."/>
            <person name="Zhang Y."/>
        </authorList>
    </citation>
    <scope>NUCLEOTIDE SEQUENCE [LARGE SCALE GENOMIC DNA]</scope>
    <source>
        <strain evidence="2">cv. Niubang</strain>
    </source>
</reference>
<organism evidence="1 2">
    <name type="scientific">Arctium lappa</name>
    <name type="common">Greater burdock</name>
    <name type="synonym">Lappa major</name>
    <dbReference type="NCBI Taxonomy" id="4217"/>
    <lineage>
        <taxon>Eukaryota</taxon>
        <taxon>Viridiplantae</taxon>
        <taxon>Streptophyta</taxon>
        <taxon>Embryophyta</taxon>
        <taxon>Tracheophyta</taxon>
        <taxon>Spermatophyta</taxon>
        <taxon>Magnoliopsida</taxon>
        <taxon>eudicotyledons</taxon>
        <taxon>Gunneridae</taxon>
        <taxon>Pentapetalae</taxon>
        <taxon>asterids</taxon>
        <taxon>campanulids</taxon>
        <taxon>Asterales</taxon>
        <taxon>Asteraceae</taxon>
        <taxon>Carduoideae</taxon>
        <taxon>Cardueae</taxon>
        <taxon>Arctiinae</taxon>
        <taxon>Arctium</taxon>
    </lineage>
</organism>
<evidence type="ECO:0000313" key="1">
    <source>
        <dbReference type="EMBL" id="KAI3773007.1"/>
    </source>
</evidence>